<keyword evidence="4" id="KW-0256">Endoplasmic reticulum</keyword>
<accession>T1H7Y1</accession>
<evidence type="ECO:0000256" key="3">
    <source>
        <dbReference type="ARBA" id="ARBA00004370"/>
    </source>
</evidence>
<sequence length="615" mass="70466">MWEAFSLIQWWQHKKSMIAWRLLEMSQSEVKEERIKAIRTLVSLKHLQDHDYCHLAQLSNADNAVALARSKNVDLRFFLNPSWSKSSTDKNELINRLRDLLHVLNRAQKHVCLKYFLNKAFPRLRDWMSILDLEMITLEGPPPLTISEHTILPMCIQSLEHHSSLSGNVQIMVQYGVLTLLMDTYRFLGSTNDAALLLVKLIKLIATYPEHLNDLYVTGWIGVLAKWVNDTDNRLSVPAATVLTNMDRDCGTKLGKNLYLLHPTHRQIQETTAVDVVLVHGLLGGIHYTWSQRQACPEAKTFFGNITTRNDDIFVKCAMNNSSIGDIPCTLFDLDEEDTVGSDFLHVLCDIPVSQTGSCNLIEKDDFILSFDRWNEEAFKQLGKSPMCTTLCWPKDWLSQDCEKVRVIGLNYETKITDWLSWCPVKDKDRKSRLRNKSKELLSQLIECGIGEKPIVWISHSMGGILVKHMLMEAWKKQEDKSFYNLIENTNAVVFMSTPHYGSPLATLNEASKLLFLPSREVQELSYNSPTLVNLHKEFLQFLQEHPIKVVSFVETKSMKITPWELEVRCVPPGDVGSGVVYEIPLGHMDICKPICRFSFIYQTILQLVRSAVKE</sequence>
<evidence type="ECO:0000313" key="7">
    <source>
        <dbReference type="EnsemblMetazoa" id="RPRC000113-PA"/>
    </source>
</evidence>
<dbReference type="FunCoup" id="T1H7Y1">
    <property type="interactions" value="535"/>
</dbReference>
<dbReference type="InParanoid" id="T1H7Y1"/>
<dbReference type="InterPro" id="IPR029058">
    <property type="entry name" value="AB_hydrolase_fold"/>
</dbReference>
<keyword evidence="6" id="KW-0472">Membrane</keyword>
<dbReference type="OMA" id="RRTEYIY"/>
<dbReference type="PANTHER" id="PTHR48182">
    <property type="entry name" value="PROTEIN SERAC1"/>
    <property type="match status" value="1"/>
</dbReference>
<dbReference type="EMBL" id="ACPB03025021">
    <property type="status" value="NOT_ANNOTATED_CDS"/>
    <property type="molecule type" value="Genomic_DNA"/>
</dbReference>
<protein>
    <submittedName>
        <fullName evidence="7">Uncharacterized protein</fullName>
    </submittedName>
</protein>
<dbReference type="InterPro" id="IPR052374">
    <property type="entry name" value="SERAC1"/>
</dbReference>
<reference evidence="7" key="1">
    <citation type="submission" date="2015-05" db="UniProtKB">
        <authorList>
            <consortium name="EnsemblMetazoa"/>
        </authorList>
    </citation>
    <scope>IDENTIFICATION</scope>
</reference>
<evidence type="ECO:0000256" key="4">
    <source>
        <dbReference type="ARBA" id="ARBA00022824"/>
    </source>
</evidence>
<dbReference type="Gene3D" id="3.40.50.1820">
    <property type="entry name" value="alpha/beta hydrolase"/>
    <property type="match status" value="1"/>
</dbReference>
<comment type="subcellular location">
    <subcellularLocation>
        <location evidence="2">Endoplasmic reticulum</location>
    </subcellularLocation>
    <subcellularLocation>
        <location evidence="3">Membrane</location>
    </subcellularLocation>
    <subcellularLocation>
        <location evidence="1">Mitochondrion</location>
    </subcellularLocation>
</comment>
<dbReference type="Proteomes" id="UP000015103">
    <property type="component" value="Unassembled WGS sequence"/>
</dbReference>
<organism evidence="7 8">
    <name type="scientific">Rhodnius prolixus</name>
    <name type="common">Triatomid bug</name>
    <dbReference type="NCBI Taxonomy" id="13249"/>
    <lineage>
        <taxon>Eukaryota</taxon>
        <taxon>Metazoa</taxon>
        <taxon>Ecdysozoa</taxon>
        <taxon>Arthropoda</taxon>
        <taxon>Hexapoda</taxon>
        <taxon>Insecta</taxon>
        <taxon>Pterygota</taxon>
        <taxon>Neoptera</taxon>
        <taxon>Paraneoptera</taxon>
        <taxon>Hemiptera</taxon>
        <taxon>Heteroptera</taxon>
        <taxon>Panheteroptera</taxon>
        <taxon>Cimicomorpha</taxon>
        <taxon>Reduviidae</taxon>
        <taxon>Triatominae</taxon>
        <taxon>Rhodnius</taxon>
    </lineage>
</organism>
<dbReference type="PANTHER" id="PTHR48182:SF2">
    <property type="entry name" value="PROTEIN SERAC1"/>
    <property type="match status" value="1"/>
</dbReference>
<evidence type="ECO:0000313" key="8">
    <source>
        <dbReference type="Proteomes" id="UP000015103"/>
    </source>
</evidence>
<evidence type="ECO:0000256" key="2">
    <source>
        <dbReference type="ARBA" id="ARBA00004240"/>
    </source>
</evidence>
<dbReference type="EnsemblMetazoa" id="RPRC000113-RA">
    <property type="protein sequence ID" value="RPRC000113-PA"/>
    <property type="gene ID" value="RPRC000113"/>
</dbReference>
<dbReference type="GO" id="GO:0005783">
    <property type="term" value="C:endoplasmic reticulum"/>
    <property type="evidence" value="ECO:0007669"/>
    <property type="project" value="UniProtKB-SubCell"/>
</dbReference>
<keyword evidence="8" id="KW-1185">Reference proteome</keyword>
<dbReference type="AlphaFoldDB" id="T1H7Y1"/>
<evidence type="ECO:0000256" key="1">
    <source>
        <dbReference type="ARBA" id="ARBA00004173"/>
    </source>
</evidence>
<dbReference type="VEuPathDB" id="VectorBase:RPRC000113"/>
<evidence type="ECO:0000256" key="6">
    <source>
        <dbReference type="ARBA" id="ARBA00023136"/>
    </source>
</evidence>
<dbReference type="eggNOG" id="KOG2029">
    <property type="taxonomic scope" value="Eukaryota"/>
</dbReference>
<dbReference type="GO" id="GO:0005739">
    <property type="term" value="C:mitochondrion"/>
    <property type="evidence" value="ECO:0007669"/>
    <property type="project" value="UniProtKB-SubCell"/>
</dbReference>
<evidence type="ECO:0000256" key="5">
    <source>
        <dbReference type="ARBA" id="ARBA00023128"/>
    </source>
</evidence>
<dbReference type="HOGENOM" id="CLU_023317_0_0_1"/>
<dbReference type="SUPFAM" id="SSF53474">
    <property type="entry name" value="alpha/beta-Hydrolases"/>
    <property type="match status" value="1"/>
</dbReference>
<proteinExistence type="predicted"/>
<keyword evidence="5" id="KW-0496">Mitochondrion</keyword>
<dbReference type="GO" id="GO:0016020">
    <property type="term" value="C:membrane"/>
    <property type="evidence" value="ECO:0007669"/>
    <property type="project" value="UniProtKB-SubCell"/>
</dbReference>
<dbReference type="STRING" id="13249.T1H7Y1"/>
<name>T1H7Y1_RHOPR</name>